<sequence length="1388" mass="148816">MTHRKADLRVSFKRLNDRELPFEPSPIRSPKDLDGIIQTRSPAPTARRTRRRVRFADPEPESEAPQLSDEVEARLTTFGSLRLSQRSSAPGSPVGILDGLCASLPEDAEPGSSAAGAADAELRFWDSGSDDLTRAAPGSRPRRPQAALPRRLEALRWSAADAESGPPSPGLDCFGQWPAEIAEEEGPEGPANPGARPPEAYQMAVRAAMLAWEDPSATLAERVRLADMLRAAFGVTKAAHLRAMRSALRQNACAAEELEARTLGTDEEFVEDEAWARWWEAELRELQALLRQQRRLPRFNAMLEVAVLEASNLREKKLTRKLGVVKRLDEVQHYGLVEVAAQRPVSRRRNADRGSRAAPAQSIATSLRTGCSRGQNPAWHCKTRPVMLHRPPQSLRVSVCTRGMFSDEQDAPPDGNGASPATMAVDIPSPHGHQVLGRSTLHLAAEGGDPETSFLLPVHCQAPLMRKRSGLKAKPPKHVGTLAIVVRYVPEMRQAASYHGDSVGRTFSTASAPAAPSSRVTSSGSAASSLSACSGPSVLPADREPATPHLLSSNDASQTYELLASLLWECWKRGPPPFAQECHGHTFVVGQGPGGIASRVRSRLSVESGAGTGSGSGGGHATGASEGDGDLSGFCPGRPWNGILDAAAKLYRVRGTWRRLVMVKLMLGDWRLEVDYLAALQRLWEPVVAIGRNGEFTKREAALHAECSRRIVSTGVRALETYPVSLGRGRAAAATVLRSLLALISLAVRYDTDAGAMLEPLKTHIRRSVRWQMSESLPKDDMTPDECIEALSGACLRAASGLRRDLEVADAFPSPLDLPAFTAGLRYAVLARHALELFTGPGVVAYDKRVMELHDRLNELHNLMVASGVSRPAAPGDGGGGGSGVALLSLDKLLGRSILKWARDVGLNMRDWADSAIAADKRRAWRRVSQGAFVSPSVVDLMHIISEVIERAEDRSAGLEETGRLRAEVFERLQAGIHHVVRRYATVLGELFCEDLSQAERRRLAALASTNPRGLETAAQPPSETAQSRPCVGERACVFLSNLSALHDGLGNAHSRLVTAAFGDAFPSPPASPAVRGGAPIEDDAASASLSDISFISDEPEEEPEEEDSALWDGASDDSAGAEAVASSRPADFAFWDRPGEDASGLGPDGRPAAAPGGTVLMEARRSLQRLCGATSRAVAAILGSCSSALASAIKAKVHREVVALLRPVRDDAASQSEVMQGPFRRVAALQGVLASLSWSRDGRRDQAVAPEPNSKGASQLADEELESFMDGLLDREICLLSQNLPPSAFRDAVATAFCSLLAALEDLVLGTTRHCGPLTPPEGRLLARVLEAACAWFHCGGDGLPLEELHQLSQRLRVRKTPPPTLPLSPPPISRCGPPPLLGSLYV</sequence>
<organism evidence="3">
    <name type="scientific">Tetraselmis sp. GSL018</name>
    <dbReference type="NCBI Taxonomy" id="582737"/>
    <lineage>
        <taxon>Eukaryota</taxon>
        <taxon>Viridiplantae</taxon>
        <taxon>Chlorophyta</taxon>
        <taxon>core chlorophytes</taxon>
        <taxon>Chlorodendrophyceae</taxon>
        <taxon>Chlorodendrales</taxon>
        <taxon>Chlorodendraceae</taxon>
        <taxon>Tetraselmis</taxon>
    </lineage>
</organism>
<evidence type="ECO:0000259" key="2">
    <source>
        <dbReference type="PROSITE" id="PS51259"/>
    </source>
</evidence>
<reference evidence="3" key="1">
    <citation type="submission" date="2014-05" db="EMBL/GenBank/DDBJ databases">
        <title>The transcriptome of the halophilic microalga Tetraselmis sp. GSL018 isolated from the Great Salt Lake, Utah.</title>
        <authorList>
            <person name="Jinkerson R.E."/>
            <person name="D'Adamo S."/>
            <person name="Posewitz M.C."/>
        </authorList>
    </citation>
    <scope>NUCLEOTIDE SEQUENCE</scope>
    <source>
        <strain evidence="3">GSL018</strain>
    </source>
</reference>
<feature type="region of interest" description="Disordered" evidence="1">
    <location>
        <begin position="600"/>
        <end position="628"/>
    </location>
</feature>
<accession>A0A061RDG0</accession>
<gene>
    <name evidence="3" type="ORF">TSPGSL018_5069</name>
</gene>
<evidence type="ECO:0000256" key="1">
    <source>
        <dbReference type="SAM" id="MobiDB-lite"/>
    </source>
</evidence>
<dbReference type="EMBL" id="GBEZ01016219">
    <property type="protein sequence ID" value="JAC70013.1"/>
    <property type="molecule type" value="Transcribed_RNA"/>
</dbReference>
<dbReference type="PANTHER" id="PTHR31280:SF24">
    <property type="entry name" value="C2 DOMAIN-CONTAINING PROTEIN"/>
    <property type="match status" value="1"/>
</dbReference>
<feature type="region of interest" description="Disordered" evidence="1">
    <location>
        <begin position="128"/>
        <end position="148"/>
    </location>
</feature>
<feature type="compositionally biased region" description="Low complexity" evidence="1">
    <location>
        <begin position="1145"/>
        <end position="1156"/>
    </location>
</feature>
<dbReference type="InterPro" id="IPR014772">
    <property type="entry name" value="Munc13_dom-2"/>
</dbReference>
<feature type="compositionally biased region" description="Polar residues" evidence="1">
    <location>
        <begin position="362"/>
        <end position="375"/>
    </location>
</feature>
<proteinExistence type="predicted"/>
<feature type="region of interest" description="Disordered" evidence="1">
    <location>
        <begin position="20"/>
        <end position="71"/>
    </location>
</feature>
<feature type="region of interest" description="Disordered" evidence="1">
    <location>
        <begin position="1097"/>
        <end position="1123"/>
    </location>
</feature>
<protein>
    <recommendedName>
        <fullName evidence="2">MHD2 domain-containing protein</fullName>
    </recommendedName>
</protein>
<feature type="compositionally biased region" description="Low complexity" evidence="1">
    <location>
        <begin position="509"/>
        <end position="539"/>
    </location>
</feature>
<feature type="compositionally biased region" description="Acidic residues" evidence="1">
    <location>
        <begin position="1098"/>
        <end position="1110"/>
    </location>
</feature>
<dbReference type="InterPro" id="IPR008528">
    <property type="entry name" value="unc-13_homologue"/>
</dbReference>
<feature type="region of interest" description="Disordered" evidence="1">
    <location>
        <begin position="1137"/>
        <end position="1156"/>
    </location>
</feature>
<name>A0A061RDG0_9CHLO</name>
<feature type="region of interest" description="Disordered" evidence="1">
    <location>
        <begin position="509"/>
        <end position="552"/>
    </location>
</feature>
<feature type="domain" description="MHD2" evidence="2">
    <location>
        <begin position="1264"/>
        <end position="1377"/>
    </location>
</feature>
<evidence type="ECO:0000313" key="3">
    <source>
        <dbReference type="EMBL" id="JAC70013.1"/>
    </source>
</evidence>
<dbReference type="Gene3D" id="1.10.357.50">
    <property type="match status" value="1"/>
</dbReference>
<feature type="compositionally biased region" description="Gly residues" evidence="1">
    <location>
        <begin position="610"/>
        <end position="621"/>
    </location>
</feature>
<dbReference type="PROSITE" id="PS51259">
    <property type="entry name" value="MHD2"/>
    <property type="match status" value="1"/>
</dbReference>
<dbReference type="PANTHER" id="PTHR31280">
    <property type="entry name" value="PROTEIN UNC-13 HOMOLOG"/>
    <property type="match status" value="1"/>
</dbReference>
<feature type="compositionally biased region" description="Low complexity" evidence="1">
    <location>
        <begin position="1111"/>
        <end position="1123"/>
    </location>
</feature>
<feature type="region of interest" description="Disordered" evidence="1">
    <location>
        <begin position="346"/>
        <end position="375"/>
    </location>
</feature>